<accession>A0A2N0NW47</accession>
<dbReference type="Proteomes" id="UP000232722">
    <property type="component" value="Unassembled WGS sequence"/>
</dbReference>
<dbReference type="VEuPathDB" id="FungiDB:RhiirFUN_006877"/>
<evidence type="ECO:0000313" key="2">
    <source>
        <dbReference type="EMBL" id="PKC59563.1"/>
    </source>
</evidence>
<reference evidence="2 3" key="4">
    <citation type="submission" date="2017-10" db="EMBL/GenBank/DDBJ databases">
        <title>Genome analyses suggest a sexual origin of heterokaryosis in a supposedly ancient asexual fungus.</title>
        <authorList>
            <person name="Corradi N."/>
            <person name="Sedzielewska K."/>
            <person name="Noel J."/>
            <person name="Charron P."/>
            <person name="Farinelli L."/>
            <person name="Marton T."/>
            <person name="Kruger M."/>
            <person name="Pelin A."/>
            <person name="Brachmann A."/>
            <person name="Corradi N."/>
        </authorList>
    </citation>
    <scope>NUCLEOTIDE SEQUENCE [LARGE SCALE GENOMIC DNA]</scope>
    <source>
        <strain evidence="2 3">A1</strain>
    </source>
</reference>
<evidence type="ECO:0000313" key="4">
    <source>
        <dbReference type="Proteomes" id="UP000232722"/>
    </source>
</evidence>
<reference evidence="2 3" key="3">
    <citation type="submission" date="2017-10" db="EMBL/GenBank/DDBJ databases">
        <title>Extensive intraspecific genome diversity in a model arbuscular mycorrhizal fungus.</title>
        <authorList>
            <person name="Chen E.C.H."/>
            <person name="Morin E."/>
            <person name="Baudet D."/>
            <person name="Noel J."/>
            <person name="Ndikumana S."/>
            <person name="Charron P."/>
            <person name="St-Onge C."/>
            <person name="Giorgi J."/>
            <person name="Grigoriev I.V."/>
            <person name="Roux C."/>
            <person name="Martin F.M."/>
            <person name="Corradi N."/>
        </authorList>
    </citation>
    <scope>NUCLEOTIDE SEQUENCE [LARGE SCALE GENOMIC DNA]</scope>
    <source>
        <strain evidence="2 3">A1</strain>
    </source>
</reference>
<dbReference type="VEuPathDB" id="FungiDB:FUN_011122"/>
<protein>
    <submittedName>
        <fullName evidence="1">Uncharacterized protein</fullName>
    </submittedName>
</protein>
<dbReference type="VEuPathDB" id="FungiDB:RhiirA1_469272"/>
<comment type="caution">
    <text evidence="1">The sequence shown here is derived from an EMBL/GenBank/DDBJ whole genome shotgun (WGS) entry which is preliminary data.</text>
</comment>
<evidence type="ECO:0000313" key="1">
    <source>
        <dbReference type="EMBL" id="PKB98794.1"/>
    </source>
</evidence>
<sequence length="278" mass="33344">MVKNNISIEINIEKSLINIIIGYLEEDSDRKMLNNRYYVELNFMCQLIRDKTIQIEWSEFMNDKPVDDDNTTCNQDTISFSLVDLAYNIYTLRWKKNILYGDYRNYVKKINHIKYKANILTCHYLEDIFYRNELQEINWKNTFNFVQKGMSSSKRFTNICMRCESVAEDWEHIWSCDDNEKSEYEILIDTLVATEEKFKDLDEERHKIVRTLAKEIVDFMITPSNILIIGKRQMLEEIWESCYLNIRSGIWIQRCEKINEIEKGKGVTKGDKKRKRTL</sequence>
<reference evidence="1 4" key="2">
    <citation type="submission" date="2017-09" db="EMBL/GenBank/DDBJ databases">
        <title>Extensive intraspecific genome diversity in a model arbuscular mycorrhizal fungus.</title>
        <authorList>
            <person name="Chen E.C."/>
            <person name="Morin E."/>
            <person name="Beaudet D."/>
            <person name="Noel J."/>
            <person name="Ndikumana S."/>
            <person name="Charron P."/>
            <person name="St-Onge C."/>
            <person name="Giorgi J."/>
            <person name="Grigoriev I.V."/>
            <person name="Roux C."/>
            <person name="Martin F.M."/>
            <person name="Corradi N."/>
        </authorList>
    </citation>
    <scope>NUCLEOTIDE SEQUENCE [LARGE SCALE GENOMIC DNA]</scope>
    <source>
        <strain evidence="1 4">A5</strain>
    </source>
</reference>
<dbReference type="AlphaFoldDB" id="A0A2N0NW47"/>
<dbReference type="Proteomes" id="UP000232688">
    <property type="component" value="Unassembled WGS sequence"/>
</dbReference>
<name>A0A2N0NW47_9GLOM</name>
<organism evidence="1 4">
    <name type="scientific">Rhizophagus irregularis</name>
    <dbReference type="NCBI Taxonomy" id="588596"/>
    <lineage>
        <taxon>Eukaryota</taxon>
        <taxon>Fungi</taxon>
        <taxon>Fungi incertae sedis</taxon>
        <taxon>Mucoromycota</taxon>
        <taxon>Glomeromycotina</taxon>
        <taxon>Glomeromycetes</taxon>
        <taxon>Glomerales</taxon>
        <taxon>Glomeraceae</taxon>
        <taxon>Rhizophagus</taxon>
    </lineage>
</organism>
<reference evidence="1 4" key="1">
    <citation type="submission" date="2016-04" db="EMBL/GenBank/DDBJ databases">
        <title>Genome analyses suggest a sexual origin of heterokaryosis in a supposedly ancient asexual fungus.</title>
        <authorList>
            <person name="Ropars J."/>
            <person name="Sedzielewska K."/>
            <person name="Noel J."/>
            <person name="Charron P."/>
            <person name="Farinelli L."/>
            <person name="Marton T."/>
            <person name="Kruger M."/>
            <person name="Pelin A."/>
            <person name="Brachmann A."/>
            <person name="Corradi N."/>
        </authorList>
    </citation>
    <scope>NUCLEOTIDE SEQUENCE [LARGE SCALE GENOMIC DNA]</scope>
    <source>
        <strain evidence="1 4">A5</strain>
    </source>
</reference>
<dbReference type="EMBL" id="LLXJ01002465">
    <property type="protein sequence ID" value="PKB98794.1"/>
    <property type="molecule type" value="Genomic_DNA"/>
</dbReference>
<gene>
    <name evidence="2" type="ORF">RhiirA1_469272</name>
    <name evidence="1" type="ORF">RhiirA5_430797</name>
</gene>
<evidence type="ECO:0000313" key="3">
    <source>
        <dbReference type="Proteomes" id="UP000232688"/>
    </source>
</evidence>
<dbReference type="EMBL" id="LLXH01001307">
    <property type="protein sequence ID" value="PKC59563.1"/>
    <property type="molecule type" value="Genomic_DNA"/>
</dbReference>
<proteinExistence type="predicted"/>